<proteinExistence type="predicted"/>
<dbReference type="Pfam" id="PF00455">
    <property type="entry name" value="DeoRC"/>
    <property type="match status" value="1"/>
</dbReference>
<dbReference type="SUPFAM" id="SSF100950">
    <property type="entry name" value="NagB/RpiA/CoA transferase-like"/>
    <property type="match status" value="1"/>
</dbReference>
<gene>
    <name evidence="5" type="ORF">LQV63_14290</name>
</gene>
<dbReference type="PROSITE" id="PS00894">
    <property type="entry name" value="HTH_DEOR_1"/>
    <property type="match status" value="1"/>
</dbReference>
<accession>A0ABS8YJH2</accession>
<dbReference type="InterPro" id="IPR037171">
    <property type="entry name" value="NagB/RpiA_transferase-like"/>
</dbReference>
<evidence type="ECO:0000313" key="6">
    <source>
        <dbReference type="Proteomes" id="UP001199916"/>
    </source>
</evidence>
<keyword evidence="2 5" id="KW-0238">DNA-binding</keyword>
<dbReference type="PRINTS" id="PR00037">
    <property type="entry name" value="HTHLACR"/>
</dbReference>
<dbReference type="Pfam" id="PF08220">
    <property type="entry name" value="HTH_DeoR"/>
    <property type="match status" value="1"/>
</dbReference>
<organism evidence="5 6">
    <name type="scientific">Paenibacillus profundus</name>
    <dbReference type="NCBI Taxonomy" id="1173085"/>
    <lineage>
        <taxon>Bacteria</taxon>
        <taxon>Bacillati</taxon>
        <taxon>Bacillota</taxon>
        <taxon>Bacilli</taxon>
        <taxon>Bacillales</taxon>
        <taxon>Paenibacillaceae</taxon>
        <taxon>Paenibacillus</taxon>
    </lineage>
</organism>
<dbReference type="PROSITE" id="PS51000">
    <property type="entry name" value="HTH_DEOR_2"/>
    <property type="match status" value="1"/>
</dbReference>
<dbReference type="SUPFAM" id="SSF46785">
    <property type="entry name" value="Winged helix' DNA-binding domain"/>
    <property type="match status" value="1"/>
</dbReference>
<dbReference type="InterPro" id="IPR036390">
    <property type="entry name" value="WH_DNA-bd_sf"/>
</dbReference>
<dbReference type="GO" id="GO:0003677">
    <property type="term" value="F:DNA binding"/>
    <property type="evidence" value="ECO:0007669"/>
    <property type="project" value="UniProtKB-KW"/>
</dbReference>
<evidence type="ECO:0000259" key="4">
    <source>
        <dbReference type="PROSITE" id="PS51000"/>
    </source>
</evidence>
<evidence type="ECO:0000256" key="1">
    <source>
        <dbReference type="ARBA" id="ARBA00023015"/>
    </source>
</evidence>
<sequence>MIALLAIERRKGIMQHLHRDGRVLVAELSRNFRVSEETIRRDLDRLEREGLLQRTHGGAFLEDDLITDLPIWVREDFYLAEKMWIGSKCARLVKNGDTIMLDSSTTSLHIARSVKTLKHLTVITNSLKVITELSDADHLKLICTGGTLRHHSLSYSGHAAAKAMSLYLADKAFISCSGMDMRHGVTDTNENEAEIRKMMIQNAKHSFLVADQSKCDRIGLAKIAGYAAFHKLITNAPLNSEWREHLSKYAISIDDQPAPRTDERMDTSTIKAE</sequence>
<dbReference type="EMBL" id="JAJNBZ010000010">
    <property type="protein sequence ID" value="MCE5170481.1"/>
    <property type="molecule type" value="Genomic_DNA"/>
</dbReference>
<evidence type="ECO:0000256" key="2">
    <source>
        <dbReference type="ARBA" id="ARBA00023125"/>
    </source>
</evidence>
<dbReference type="Proteomes" id="UP001199916">
    <property type="component" value="Unassembled WGS sequence"/>
</dbReference>
<dbReference type="SMART" id="SM01134">
    <property type="entry name" value="DeoRC"/>
    <property type="match status" value="1"/>
</dbReference>
<dbReference type="RefSeq" id="WP_233697211.1">
    <property type="nucleotide sequence ID" value="NZ_JAJNBZ010000010.1"/>
</dbReference>
<keyword evidence="1" id="KW-0805">Transcription regulation</keyword>
<dbReference type="PANTHER" id="PTHR30363">
    <property type="entry name" value="HTH-TYPE TRANSCRIPTIONAL REGULATOR SRLR-RELATED"/>
    <property type="match status" value="1"/>
</dbReference>
<keyword evidence="3" id="KW-0804">Transcription</keyword>
<dbReference type="InterPro" id="IPR001034">
    <property type="entry name" value="DeoR_HTH"/>
</dbReference>
<evidence type="ECO:0000313" key="5">
    <source>
        <dbReference type="EMBL" id="MCE5170481.1"/>
    </source>
</evidence>
<keyword evidence="6" id="KW-1185">Reference proteome</keyword>
<dbReference type="InterPro" id="IPR014036">
    <property type="entry name" value="DeoR-like_C"/>
</dbReference>
<reference evidence="5 6" key="1">
    <citation type="submission" date="2021-11" db="EMBL/GenBank/DDBJ databases">
        <title>Draft genome sequence of Paenibacillus profundus YoMME, a new Gram-positive bacteria with exoelectrogenic properties.</title>
        <authorList>
            <person name="Hubenova Y."/>
            <person name="Hubenova E."/>
            <person name="Manasiev Y."/>
            <person name="Peykov S."/>
            <person name="Mitov M."/>
        </authorList>
    </citation>
    <scope>NUCLEOTIDE SEQUENCE [LARGE SCALE GENOMIC DNA]</scope>
    <source>
        <strain evidence="5 6">YoMME</strain>
    </source>
</reference>
<evidence type="ECO:0000256" key="3">
    <source>
        <dbReference type="ARBA" id="ARBA00023163"/>
    </source>
</evidence>
<protein>
    <submittedName>
        <fullName evidence="5">DeoR/GlpR family DNA-binding transcription regulator</fullName>
    </submittedName>
</protein>
<dbReference type="SMART" id="SM00420">
    <property type="entry name" value="HTH_DEOR"/>
    <property type="match status" value="1"/>
</dbReference>
<dbReference type="InterPro" id="IPR018356">
    <property type="entry name" value="Tscrpt_reg_HTH_DeoR_CS"/>
</dbReference>
<feature type="domain" description="HTH deoR-type" evidence="4">
    <location>
        <begin position="6"/>
        <end position="61"/>
    </location>
</feature>
<name>A0ABS8YJH2_9BACL</name>
<dbReference type="InterPro" id="IPR036388">
    <property type="entry name" value="WH-like_DNA-bd_sf"/>
</dbReference>
<comment type="caution">
    <text evidence="5">The sequence shown here is derived from an EMBL/GenBank/DDBJ whole genome shotgun (WGS) entry which is preliminary data.</text>
</comment>
<dbReference type="InterPro" id="IPR050313">
    <property type="entry name" value="Carb_Metab_HTH_regulators"/>
</dbReference>
<dbReference type="PANTHER" id="PTHR30363:SF44">
    <property type="entry name" value="AGA OPERON TRANSCRIPTIONAL REPRESSOR-RELATED"/>
    <property type="match status" value="1"/>
</dbReference>
<dbReference type="Gene3D" id="3.40.50.1360">
    <property type="match status" value="1"/>
</dbReference>
<dbReference type="Gene3D" id="1.10.10.10">
    <property type="entry name" value="Winged helix-like DNA-binding domain superfamily/Winged helix DNA-binding domain"/>
    <property type="match status" value="1"/>
</dbReference>